<evidence type="ECO:0000313" key="3">
    <source>
        <dbReference type="Proteomes" id="UP000474777"/>
    </source>
</evidence>
<name>A0A6B3LQR3_9BACT</name>
<dbReference type="CDD" id="cd05152">
    <property type="entry name" value="MPH2"/>
    <property type="match status" value="1"/>
</dbReference>
<dbReference type="EMBL" id="JAAGWD010000007">
    <property type="protein sequence ID" value="NEM99149.1"/>
    <property type="molecule type" value="Genomic_DNA"/>
</dbReference>
<protein>
    <submittedName>
        <fullName evidence="2">Phosphotransferase</fullName>
    </submittedName>
</protein>
<evidence type="ECO:0000259" key="1">
    <source>
        <dbReference type="Pfam" id="PF01636"/>
    </source>
</evidence>
<dbReference type="Proteomes" id="UP000474777">
    <property type="component" value="Unassembled WGS sequence"/>
</dbReference>
<evidence type="ECO:0000313" key="2">
    <source>
        <dbReference type="EMBL" id="NEM99149.1"/>
    </source>
</evidence>
<dbReference type="PANTHER" id="PTHR21310">
    <property type="entry name" value="AMINOGLYCOSIDE PHOSPHOTRANSFERASE-RELATED-RELATED"/>
    <property type="match status" value="1"/>
</dbReference>
<dbReference type="InterPro" id="IPR002575">
    <property type="entry name" value="Aminoglycoside_PTrfase"/>
</dbReference>
<dbReference type="InterPro" id="IPR011009">
    <property type="entry name" value="Kinase-like_dom_sf"/>
</dbReference>
<sequence>MKEDINPKAPATPEAICAMAATHQLYLQPDSFEYNETGLDFQVIHAKDTNNQDWILRVPRRADVLPRARNEQKVLTLLKDMQAFSVPDWQLFEPELITYPRLEGTPVANIDMEQKCYIWNLDHENLPETFIASLGKAIAALHATNTAIAQQCGLKISEPKLVRENLKLQMQRIKREIGVAEELWQQWQAWLHDDSYWPAHSCLVHGDLQAAHILTDNTGTVNGLLDWTEAEVSDPAIDFVALLAAFGEQTTKTVLEAYEQAGGKVWPRMLEHIQQRHASYGVNIGLFVLESGTDVYLPMAKEALGISS</sequence>
<gene>
    <name evidence="2" type="ORF">GXP69_15730</name>
</gene>
<dbReference type="AlphaFoldDB" id="A0A6B3LQR3"/>
<dbReference type="InterPro" id="IPR051678">
    <property type="entry name" value="AGP_Transferase"/>
</dbReference>
<dbReference type="Pfam" id="PF01636">
    <property type="entry name" value="APH"/>
    <property type="match status" value="1"/>
</dbReference>
<organism evidence="2 3">
    <name type="scientific">Pontibacter burrus</name>
    <dbReference type="NCBI Taxonomy" id="2704466"/>
    <lineage>
        <taxon>Bacteria</taxon>
        <taxon>Pseudomonadati</taxon>
        <taxon>Bacteroidota</taxon>
        <taxon>Cytophagia</taxon>
        <taxon>Cytophagales</taxon>
        <taxon>Hymenobacteraceae</taxon>
        <taxon>Pontibacter</taxon>
    </lineage>
</organism>
<accession>A0A6B3LQR3</accession>
<keyword evidence="3" id="KW-1185">Reference proteome</keyword>
<dbReference type="GO" id="GO:0016740">
    <property type="term" value="F:transferase activity"/>
    <property type="evidence" value="ECO:0007669"/>
    <property type="project" value="UniProtKB-KW"/>
</dbReference>
<dbReference type="SUPFAM" id="SSF56112">
    <property type="entry name" value="Protein kinase-like (PK-like)"/>
    <property type="match status" value="1"/>
</dbReference>
<dbReference type="PANTHER" id="PTHR21310:SF15">
    <property type="entry name" value="AMINOGLYCOSIDE PHOSPHOTRANSFERASE DOMAIN-CONTAINING PROTEIN"/>
    <property type="match status" value="1"/>
</dbReference>
<feature type="domain" description="Aminoglycoside phosphotransferase" evidence="1">
    <location>
        <begin position="36"/>
        <end position="271"/>
    </location>
</feature>
<reference evidence="2 3" key="1">
    <citation type="submission" date="2020-02" db="EMBL/GenBank/DDBJ databases">
        <authorList>
            <person name="Kim M.K."/>
        </authorList>
    </citation>
    <scope>NUCLEOTIDE SEQUENCE [LARGE SCALE GENOMIC DNA]</scope>
    <source>
        <strain evidence="2 3">BT327</strain>
    </source>
</reference>
<dbReference type="RefSeq" id="WP_163916052.1">
    <property type="nucleotide sequence ID" value="NZ_JAAGWD010000007.1"/>
</dbReference>
<keyword evidence="2" id="KW-0808">Transferase</keyword>
<proteinExistence type="predicted"/>
<dbReference type="Gene3D" id="3.90.1200.10">
    <property type="match status" value="1"/>
</dbReference>
<dbReference type="Gene3D" id="3.30.200.20">
    <property type="entry name" value="Phosphorylase Kinase, domain 1"/>
    <property type="match status" value="1"/>
</dbReference>
<comment type="caution">
    <text evidence="2">The sequence shown here is derived from an EMBL/GenBank/DDBJ whole genome shotgun (WGS) entry which is preliminary data.</text>
</comment>